<feature type="chain" id="PRO_5032884177" evidence="1">
    <location>
        <begin position="32"/>
        <end position="108"/>
    </location>
</feature>
<dbReference type="AlphaFoldDB" id="A0A834AC47"/>
<organism evidence="2 3">
    <name type="scientific">Phyllostomus discolor</name>
    <name type="common">pale spear-nosed bat</name>
    <dbReference type="NCBI Taxonomy" id="89673"/>
    <lineage>
        <taxon>Eukaryota</taxon>
        <taxon>Metazoa</taxon>
        <taxon>Chordata</taxon>
        <taxon>Craniata</taxon>
        <taxon>Vertebrata</taxon>
        <taxon>Euteleostomi</taxon>
        <taxon>Mammalia</taxon>
        <taxon>Eutheria</taxon>
        <taxon>Laurasiatheria</taxon>
        <taxon>Chiroptera</taxon>
        <taxon>Yangochiroptera</taxon>
        <taxon>Phyllostomidae</taxon>
        <taxon>Phyllostominae</taxon>
        <taxon>Phyllostomus</taxon>
    </lineage>
</organism>
<feature type="signal peptide" evidence="1">
    <location>
        <begin position="1"/>
        <end position="31"/>
    </location>
</feature>
<evidence type="ECO:0000313" key="3">
    <source>
        <dbReference type="Proteomes" id="UP000664940"/>
    </source>
</evidence>
<dbReference type="EMBL" id="JABVXQ010000005">
    <property type="protein sequence ID" value="KAF6109689.1"/>
    <property type="molecule type" value="Genomic_DNA"/>
</dbReference>
<accession>A0A834AC47</accession>
<keyword evidence="1" id="KW-0732">Signal</keyword>
<name>A0A834AC47_9CHIR</name>
<evidence type="ECO:0000256" key="1">
    <source>
        <dbReference type="SAM" id="SignalP"/>
    </source>
</evidence>
<comment type="caution">
    <text evidence="2">The sequence shown here is derived from an EMBL/GenBank/DDBJ whole genome shotgun (WGS) entry which is preliminary data.</text>
</comment>
<dbReference type="Proteomes" id="UP000664940">
    <property type="component" value="Unassembled WGS sequence"/>
</dbReference>
<protein>
    <submittedName>
        <fullName evidence="2">Uncharacterized protein</fullName>
    </submittedName>
</protein>
<gene>
    <name evidence="2" type="ORF">HJG60_010919</name>
</gene>
<reference evidence="2 3" key="1">
    <citation type="journal article" date="2020" name="Nature">
        <title>Six reference-quality genomes reveal evolution of bat adaptations.</title>
        <authorList>
            <person name="Jebb D."/>
            <person name="Huang Z."/>
            <person name="Pippel M."/>
            <person name="Hughes G.M."/>
            <person name="Lavrichenko K."/>
            <person name="Devanna P."/>
            <person name="Winkler S."/>
            <person name="Jermiin L.S."/>
            <person name="Skirmuntt E.C."/>
            <person name="Katzourakis A."/>
            <person name="Burkitt-Gray L."/>
            <person name="Ray D.A."/>
            <person name="Sullivan K.A.M."/>
            <person name="Roscito J.G."/>
            <person name="Kirilenko B.M."/>
            <person name="Davalos L.M."/>
            <person name="Corthals A.P."/>
            <person name="Power M.L."/>
            <person name="Jones G."/>
            <person name="Ransome R.D."/>
            <person name="Dechmann D.K.N."/>
            <person name="Locatelli A.G."/>
            <person name="Puechmaille S.J."/>
            <person name="Fedrigo O."/>
            <person name="Jarvis E.D."/>
            <person name="Hiller M."/>
            <person name="Vernes S.C."/>
            <person name="Myers E.W."/>
            <person name="Teeling E.C."/>
        </authorList>
    </citation>
    <scope>NUCLEOTIDE SEQUENCE [LARGE SCALE GENOMIC DNA]</scope>
    <source>
        <strain evidence="2">Bat1K_MPI-CBG_1</strain>
    </source>
</reference>
<sequence>MVAMAAGPGGWHGPALGLRLLLATVLQAVSAFGAEFSSEACRDWILTVEDAVRKKHNLKLKSCMQELFLKSVDENWGGSHKSKLLSEVINPSYSEDYKSSMFVVQTLY</sequence>
<evidence type="ECO:0000313" key="2">
    <source>
        <dbReference type="EMBL" id="KAF6109689.1"/>
    </source>
</evidence>
<dbReference type="PROSITE" id="PS50007">
    <property type="entry name" value="PIPLC_X_DOMAIN"/>
    <property type="match status" value="1"/>
</dbReference>
<proteinExistence type="predicted"/>